<evidence type="ECO:0000256" key="5">
    <source>
        <dbReference type="ARBA" id="ARBA00022729"/>
    </source>
</evidence>
<dbReference type="PANTHER" id="PTHR32093">
    <property type="entry name" value="LEUCINE-RICH REPEAT EXTENSIN-LIKE PROTEIN 3-RELATED"/>
    <property type="match status" value="1"/>
</dbReference>
<evidence type="ECO:0000256" key="6">
    <source>
        <dbReference type="ARBA" id="ARBA00022737"/>
    </source>
</evidence>
<keyword evidence="3" id="KW-0964">Secreted</keyword>
<name>A0AAV5D3V3_ELECO</name>
<reference evidence="12" key="2">
    <citation type="submission" date="2021-12" db="EMBL/GenBank/DDBJ databases">
        <title>Resequencing data analysis of finger millet.</title>
        <authorList>
            <person name="Hatakeyama M."/>
            <person name="Aluri S."/>
            <person name="Balachadran M.T."/>
            <person name="Sivarajan S.R."/>
            <person name="Poveda L."/>
            <person name="Shimizu-Inatsugi R."/>
            <person name="Schlapbach R."/>
            <person name="Sreeman S.M."/>
            <person name="Shimizu K.K."/>
        </authorList>
    </citation>
    <scope>NUCLEOTIDE SEQUENCE</scope>
</reference>
<dbReference type="EMBL" id="BQKI01000012">
    <property type="protein sequence ID" value="GJN05282.1"/>
    <property type="molecule type" value="Genomic_DNA"/>
</dbReference>
<organism evidence="12 13">
    <name type="scientific">Eleusine coracana subsp. coracana</name>
    <dbReference type="NCBI Taxonomy" id="191504"/>
    <lineage>
        <taxon>Eukaryota</taxon>
        <taxon>Viridiplantae</taxon>
        <taxon>Streptophyta</taxon>
        <taxon>Embryophyta</taxon>
        <taxon>Tracheophyta</taxon>
        <taxon>Spermatophyta</taxon>
        <taxon>Magnoliopsida</taxon>
        <taxon>Liliopsida</taxon>
        <taxon>Poales</taxon>
        <taxon>Poaceae</taxon>
        <taxon>PACMAD clade</taxon>
        <taxon>Chloridoideae</taxon>
        <taxon>Cynodonteae</taxon>
        <taxon>Eleusininae</taxon>
        <taxon>Eleusine</taxon>
    </lineage>
</organism>
<protein>
    <recommendedName>
        <fullName evidence="9">Cell wall hydroxyproline-rich glycoprotein</fullName>
    </recommendedName>
</protein>
<dbReference type="Pfam" id="PF00560">
    <property type="entry name" value="LRR_1"/>
    <property type="match status" value="2"/>
</dbReference>
<sequence>MGTFPLRLLLITTIFLPSSLALTADEVATITRRQFLAFERKSNDGVHVDVGVDIKISNPLLLTAHKALQALKDALYSDPNNFTENWVGPDVCAYNGVFCVPSMYNQSDLAVLHLNSNRFCGIIPEEIRNMTELYEFDVSNNRFVGPFPTVVLGVPKLSYLDIRFNDFDGPIPPELFRKPYDAIFLNNNRFSSGIPETIGKSKGHGDCPGKQ</sequence>
<gene>
    <name evidence="12" type="primary">ga22899</name>
    <name evidence="12" type="ORF">PR202_ga22899</name>
</gene>
<feature type="signal peptide" evidence="10">
    <location>
        <begin position="1"/>
        <end position="21"/>
    </location>
</feature>
<reference evidence="12" key="1">
    <citation type="journal article" date="2018" name="DNA Res.">
        <title>Multiple hybrid de novo genome assembly of finger millet, an orphan allotetraploid crop.</title>
        <authorList>
            <person name="Hatakeyama M."/>
            <person name="Aluri S."/>
            <person name="Balachadran M.T."/>
            <person name="Sivarajan S.R."/>
            <person name="Patrignani A."/>
            <person name="Gruter S."/>
            <person name="Poveda L."/>
            <person name="Shimizu-Inatsugi R."/>
            <person name="Baeten J."/>
            <person name="Francoijs K.J."/>
            <person name="Nataraja K.N."/>
            <person name="Reddy Y.A.N."/>
            <person name="Phadnis S."/>
            <person name="Ravikumar R.L."/>
            <person name="Schlapbach R."/>
            <person name="Sreeman S.M."/>
            <person name="Shimizu K.K."/>
        </authorList>
    </citation>
    <scope>NUCLEOTIDE SEQUENCE</scope>
</reference>
<evidence type="ECO:0000256" key="4">
    <source>
        <dbReference type="ARBA" id="ARBA00022614"/>
    </source>
</evidence>
<proteinExistence type="predicted"/>
<dbReference type="GO" id="GO:0071555">
    <property type="term" value="P:cell wall organization"/>
    <property type="evidence" value="ECO:0007669"/>
    <property type="project" value="UniProtKB-KW"/>
</dbReference>
<accession>A0AAV5D3V3</accession>
<evidence type="ECO:0000256" key="8">
    <source>
        <dbReference type="ARBA" id="ARBA00023316"/>
    </source>
</evidence>
<dbReference type="AlphaFoldDB" id="A0AAV5D3V3"/>
<feature type="domain" description="Leucine-rich repeat-containing N-terminal plant-type" evidence="11">
    <location>
        <begin position="66"/>
        <end position="99"/>
    </location>
</feature>
<evidence type="ECO:0000256" key="10">
    <source>
        <dbReference type="SAM" id="SignalP"/>
    </source>
</evidence>
<evidence type="ECO:0000256" key="1">
    <source>
        <dbReference type="ARBA" id="ARBA00004191"/>
    </source>
</evidence>
<evidence type="ECO:0000256" key="7">
    <source>
        <dbReference type="ARBA" id="ARBA00023278"/>
    </source>
</evidence>
<keyword evidence="6" id="KW-0677">Repeat</keyword>
<evidence type="ECO:0000256" key="3">
    <source>
        <dbReference type="ARBA" id="ARBA00022525"/>
    </source>
</evidence>
<evidence type="ECO:0000313" key="13">
    <source>
        <dbReference type="Proteomes" id="UP001054889"/>
    </source>
</evidence>
<dbReference type="InterPro" id="IPR013210">
    <property type="entry name" value="LRR_N_plant-typ"/>
</dbReference>
<keyword evidence="13" id="KW-1185">Reference proteome</keyword>
<dbReference type="InterPro" id="IPR001611">
    <property type="entry name" value="Leu-rich_rpt"/>
</dbReference>
<evidence type="ECO:0000259" key="11">
    <source>
        <dbReference type="Pfam" id="PF08263"/>
    </source>
</evidence>
<dbReference type="Gene3D" id="3.80.10.10">
    <property type="entry name" value="Ribonuclease Inhibitor"/>
    <property type="match status" value="1"/>
</dbReference>
<dbReference type="Pfam" id="PF08263">
    <property type="entry name" value="LRRNT_2"/>
    <property type="match status" value="1"/>
</dbReference>
<comment type="caution">
    <text evidence="12">The sequence shown here is derived from an EMBL/GenBank/DDBJ whole genome shotgun (WGS) entry which is preliminary data.</text>
</comment>
<evidence type="ECO:0000256" key="9">
    <source>
        <dbReference type="ARBA" id="ARBA00041871"/>
    </source>
</evidence>
<dbReference type="SUPFAM" id="SSF52058">
    <property type="entry name" value="L domain-like"/>
    <property type="match status" value="1"/>
</dbReference>
<comment type="subcellular location">
    <subcellularLocation>
        <location evidence="1">Secreted</location>
        <location evidence="1">Cell wall</location>
    </subcellularLocation>
</comment>
<keyword evidence="8" id="KW-0961">Cell wall biogenesis/degradation</keyword>
<keyword evidence="5 10" id="KW-0732">Signal</keyword>
<keyword evidence="7" id="KW-0379">Hydroxylation</keyword>
<dbReference type="Proteomes" id="UP001054889">
    <property type="component" value="Unassembled WGS sequence"/>
</dbReference>
<dbReference type="PANTHER" id="PTHR32093:SF166">
    <property type="entry name" value="LEUCINE-RICH REPEAT_EXTENSIN 1"/>
    <property type="match status" value="1"/>
</dbReference>
<evidence type="ECO:0000313" key="12">
    <source>
        <dbReference type="EMBL" id="GJN05282.1"/>
    </source>
</evidence>
<feature type="chain" id="PRO_5043338296" description="Cell wall hydroxyproline-rich glycoprotein" evidence="10">
    <location>
        <begin position="22"/>
        <end position="211"/>
    </location>
</feature>
<dbReference type="InterPro" id="IPR032675">
    <property type="entry name" value="LRR_dom_sf"/>
</dbReference>
<keyword evidence="2" id="KW-0134">Cell wall</keyword>
<keyword evidence="4" id="KW-0433">Leucine-rich repeat</keyword>
<evidence type="ECO:0000256" key="2">
    <source>
        <dbReference type="ARBA" id="ARBA00022512"/>
    </source>
</evidence>
<dbReference type="InterPro" id="IPR051582">
    <property type="entry name" value="LRR_extensin-like_regulator"/>
</dbReference>